<organism evidence="1 2">
    <name type="scientific">Rouxiella aceris</name>
    <dbReference type="NCBI Taxonomy" id="2703884"/>
    <lineage>
        <taxon>Bacteria</taxon>
        <taxon>Pseudomonadati</taxon>
        <taxon>Pseudomonadota</taxon>
        <taxon>Gammaproteobacteria</taxon>
        <taxon>Enterobacterales</taxon>
        <taxon>Yersiniaceae</taxon>
        <taxon>Rouxiella</taxon>
    </lineage>
</organism>
<keyword evidence="2" id="KW-1185">Reference proteome</keyword>
<comment type="caution">
    <text evidence="1">The sequence shown here is derived from an EMBL/GenBank/DDBJ whole genome shotgun (WGS) entry which is preliminary data.</text>
</comment>
<dbReference type="AlphaFoldDB" id="A0A848MF35"/>
<reference evidence="1 2" key="1">
    <citation type="submission" date="2020-01" db="EMBL/GenBank/DDBJ databases">
        <authorList>
            <person name="Lee S.D."/>
        </authorList>
    </citation>
    <scope>NUCLEOTIDE SEQUENCE [LARGE SCALE GENOMIC DNA]</scope>
    <source>
        <strain evidence="1 2">SAP-1</strain>
    </source>
</reference>
<accession>A0A848MF35</accession>
<gene>
    <name evidence="1" type="ORF">GW590_02425</name>
</gene>
<name>A0A848MF35_9GAMM</name>
<sequence length="94" mass="10549">MSQELLVLCAAAVGAILFCLRRRRRSTKERFVVFIITSLAGYFLEPFVNRSLGIPEREVCAMIAAICVLPLSEVLINSVSKIDLFSFLKNKGRK</sequence>
<dbReference type="RefSeq" id="WP_169401412.1">
    <property type="nucleotide sequence ID" value="NZ_JAADJU010000001.1"/>
</dbReference>
<evidence type="ECO:0000313" key="2">
    <source>
        <dbReference type="Proteomes" id="UP000585363"/>
    </source>
</evidence>
<evidence type="ECO:0000313" key="1">
    <source>
        <dbReference type="EMBL" id="NMP25733.1"/>
    </source>
</evidence>
<proteinExistence type="predicted"/>
<reference evidence="1 2" key="2">
    <citation type="submission" date="2020-06" db="EMBL/GenBank/DDBJ databases">
        <title>Polyphasic characterization of a Rahnella strain isolated from tree sap.</title>
        <authorList>
            <person name="Kim I.S."/>
        </authorList>
    </citation>
    <scope>NUCLEOTIDE SEQUENCE [LARGE SCALE GENOMIC DNA]</scope>
    <source>
        <strain evidence="1 2">SAP-1</strain>
    </source>
</reference>
<protein>
    <submittedName>
        <fullName evidence="1">Uncharacterized protein</fullName>
    </submittedName>
</protein>
<dbReference type="EMBL" id="JAADJU010000001">
    <property type="protein sequence ID" value="NMP25733.1"/>
    <property type="molecule type" value="Genomic_DNA"/>
</dbReference>
<dbReference type="Proteomes" id="UP000585363">
    <property type="component" value="Unassembled WGS sequence"/>
</dbReference>